<name>A0A0V0QK73_PSEPJ</name>
<organism evidence="2 3">
    <name type="scientific">Pseudocohnilembus persalinus</name>
    <name type="common">Ciliate</name>
    <dbReference type="NCBI Taxonomy" id="266149"/>
    <lineage>
        <taxon>Eukaryota</taxon>
        <taxon>Sar</taxon>
        <taxon>Alveolata</taxon>
        <taxon>Ciliophora</taxon>
        <taxon>Intramacronucleata</taxon>
        <taxon>Oligohymenophorea</taxon>
        <taxon>Scuticociliatia</taxon>
        <taxon>Philasterida</taxon>
        <taxon>Pseudocohnilembidae</taxon>
        <taxon>Pseudocohnilembus</taxon>
    </lineage>
</organism>
<feature type="compositionally biased region" description="Low complexity" evidence="1">
    <location>
        <begin position="150"/>
        <end position="166"/>
    </location>
</feature>
<keyword evidence="3" id="KW-1185">Reference proteome</keyword>
<evidence type="ECO:0000313" key="2">
    <source>
        <dbReference type="EMBL" id="KRX02630.1"/>
    </source>
</evidence>
<feature type="compositionally biased region" description="Polar residues" evidence="1">
    <location>
        <begin position="98"/>
        <end position="127"/>
    </location>
</feature>
<accession>A0A0V0QK73</accession>
<sequence length="538" mass="63117">MAKKKGILQQVIQSNMLENISYKEHENYSQFLEFEKSQSSRSSSSIDLSVQIEQIEEQKIQENVEQNQKSNSINLDDEDDEEIQEGEGLSPIRRKCSNHSILSQQKKLYQPQRSKSPPESQKNQNEPEQIISDKIKKLNRNCSFQKNDKNSSQSSSSIQEQKMISSNSTNKSTQYIDQIKFEKKNQQKKFSKNTKKNKNKHDQYQYNQNVNQNSIKNFTIIEDLNDTNTKSNMDFIFNIQNTAKLQQHLQQQKSIQNNQLDNPNTNNLIGIQQNYNEEQKQNGHQTVSKNSKITLYKINNNNNEQKQAMPLKDNINLLIPKKQLKQTIQDSTNHRFNNYYYKNQSNNSSLQSSETFSPKKKGNRLYMNSNRKFSTISKDSPIKLEHKDRSKNFDEDKTSILSPENIIYESPQKKNYIQNYSKKKSQLFQSSDQTLAYQQIHEKSELKKTLQIEKINKKQHQDKRKFKVSTRQRISTVNSYAKNSNQNIQYVNDTILNQYYNKVQQDYNSVQHSNRALSVSYGSLHQYGDILENGIQYQ</sequence>
<feature type="compositionally biased region" description="Polar residues" evidence="1">
    <location>
        <begin position="167"/>
        <end position="176"/>
    </location>
</feature>
<evidence type="ECO:0000313" key="3">
    <source>
        <dbReference type="Proteomes" id="UP000054937"/>
    </source>
</evidence>
<evidence type="ECO:0000256" key="1">
    <source>
        <dbReference type="SAM" id="MobiDB-lite"/>
    </source>
</evidence>
<proteinExistence type="predicted"/>
<reference evidence="2 3" key="1">
    <citation type="journal article" date="2015" name="Sci. Rep.">
        <title>Genome of the facultative scuticociliatosis pathogen Pseudocohnilembus persalinus provides insight into its virulence through horizontal gene transfer.</title>
        <authorList>
            <person name="Xiong J."/>
            <person name="Wang G."/>
            <person name="Cheng J."/>
            <person name="Tian M."/>
            <person name="Pan X."/>
            <person name="Warren A."/>
            <person name="Jiang C."/>
            <person name="Yuan D."/>
            <person name="Miao W."/>
        </authorList>
    </citation>
    <scope>NUCLEOTIDE SEQUENCE [LARGE SCALE GENOMIC DNA]</scope>
    <source>
        <strain evidence="2">36N120E</strain>
    </source>
</reference>
<feature type="compositionally biased region" description="Low complexity" evidence="1">
    <location>
        <begin position="343"/>
        <end position="353"/>
    </location>
</feature>
<dbReference type="InParanoid" id="A0A0V0QK73"/>
<feature type="region of interest" description="Disordered" evidence="1">
    <location>
        <begin position="61"/>
        <end position="127"/>
    </location>
</feature>
<protein>
    <submittedName>
        <fullName evidence="2">Uncharacterized protein</fullName>
    </submittedName>
</protein>
<feature type="region of interest" description="Disordered" evidence="1">
    <location>
        <begin position="144"/>
        <end position="206"/>
    </location>
</feature>
<feature type="region of interest" description="Disordered" evidence="1">
    <location>
        <begin position="343"/>
        <end position="362"/>
    </location>
</feature>
<feature type="compositionally biased region" description="Acidic residues" evidence="1">
    <location>
        <begin position="75"/>
        <end position="85"/>
    </location>
</feature>
<feature type="compositionally biased region" description="Basic residues" evidence="1">
    <location>
        <begin position="186"/>
        <end position="199"/>
    </location>
</feature>
<gene>
    <name evidence="2" type="ORF">PPERSA_11970</name>
</gene>
<dbReference type="EMBL" id="LDAU01000154">
    <property type="protein sequence ID" value="KRX02630.1"/>
    <property type="molecule type" value="Genomic_DNA"/>
</dbReference>
<dbReference type="AlphaFoldDB" id="A0A0V0QK73"/>
<comment type="caution">
    <text evidence="2">The sequence shown here is derived from an EMBL/GenBank/DDBJ whole genome shotgun (WGS) entry which is preliminary data.</text>
</comment>
<dbReference type="Proteomes" id="UP000054937">
    <property type="component" value="Unassembled WGS sequence"/>
</dbReference>